<dbReference type="EMBL" id="JASBWR010000051">
    <property type="protein sequence ID" value="KAJ9102626.1"/>
    <property type="molecule type" value="Genomic_DNA"/>
</dbReference>
<protein>
    <submittedName>
        <fullName evidence="1">Uncharacterized protein</fullName>
    </submittedName>
</protein>
<sequence>MAMALTALEAPDSPQPSSPTLTSRSNEYPSVRTLQTWMKEAWDNGEILKPKLDELNDVQASNGFLKQGTIHKDIRISKVVLWERKNG</sequence>
<gene>
    <name evidence="1" type="ORF">QFC19_004735</name>
</gene>
<keyword evidence="2" id="KW-1185">Reference proteome</keyword>
<name>A0ACC2VVJ2_9TREE</name>
<accession>A0ACC2VVJ2</accession>
<dbReference type="Proteomes" id="UP001241377">
    <property type="component" value="Unassembled WGS sequence"/>
</dbReference>
<evidence type="ECO:0000313" key="1">
    <source>
        <dbReference type="EMBL" id="KAJ9102626.1"/>
    </source>
</evidence>
<comment type="caution">
    <text evidence="1">The sequence shown here is derived from an EMBL/GenBank/DDBJ whole genome shotgun (WGS) entry which is preliminary data.</text>
</comment>
<organism evidence="1 2">
    <name type="scientific">Naganishia cerealis</name>
    <dbReference type="NCBI Taxonomy" id="610337"/>
    <lineage>
        <taxon>Eukaryota</taxon>
        <taxon>Fungi</taxon>
        <taxon>Dikarya</taxon>
        <taxon>Basidiomycota</taxon>
        <taxon>Agaricomycotina</taxon>
        <taxon>Tremellomycetes</taxon>
        <taxon>Filobasidiales</taxon>
        <taxon>Filobasidiaceae</taxon>
        <taxon>Naganishia</taxon>
    </lineage>
</organism>
<evidence type="ECO:0000313" key="2">
    <source>
        <dbReference type="Proteomes" id="UP001241377"/>
    </source>
</evidence>
<proteinExistence type="predicted"/>
<reference evidence="1" key="1">
    <citation type="submission" date="2023-04" db="EMBL/GenBank/DDBJ databases">
        <title>Draft Genome sequencing of Naganishia species isolated from polar environments using Oxford Nanopore Technology.</title>
        <authorList>
            <person name="Leo P."/>
            <person name="Venkateswaran K."/>
        </authorList>
    </citation>
    <scope>NUCLEOTIDE SEQUENCE</scope>
    <source>
        <strain evidence="1">MNA-CCFEE 5261</strain>
    </source>
</reference>